<dbReference type="InterPro" id="IPR015421">
    <property type="entry name" value="PyrdxlP-dep_Trfase_major"/>
</dbReference>
<dbReference type="EMBL" id="JAFEJA010000003">
    <property type="protein sequence ID" value="MBM9624699.1"/>
    <property type="molecule type" value="Genomic_DNA"/>
</dbReference>
<evidence type="ECO:0000256" key="4">
    <source>
        <dbReference type="ARBA" id="ARBA00022898"/>
    </source>
</evidence>
<comment type="caution">
    <text evidence="7">The sequence shown here is derived from an EMBL/GenBank/DDBJ whole genome shotgun (WGS) entry which is preliminary data.</text>
</comment>
<evidence type="ECO:0000256" key="1">
    <source>
        <dbReference type="ARBA" id="ARBA00001933"/>
    </source>
</evidence>
<evidence type="ECO:0000313" key="8">
    <source>
        <dbReference type="Proteomes" id="UP000664109"/>
    </source>
</evidence>
<keyword evidence="7" id="KW-0614">Plasmid</keyword>
<dbReference type="Gene3D" id="3.40.640.10">
    <property type="entry name" value="Type I PLP-dependent aspartate aminotransferase-like (Major domain)"/>
    <property type="match status" value="1"/>
</dbReference>
<reference evidence="7 8" key="1">
    <citation type="journal article" date="2016" name="Arch. Microbiol.">
        <title>Streptomyces zhihengii sp. nov., isolated from rhizospheric soil of Psammosilene tunicoides.</title>
        <authorList>
            <person name="Huang M.J."/>
            <person name="Fei J.J."/>
            <person name="Salam N."/>
            <person name="Kim C.J."/>
            <person name="Hozzein W.N."/>
            <person name="Xiao M."/>
            <person name="Huang H.Q."/>
            <person name="Li W.J."/>
        </authorList>
    </citation>
    <scope>NUCLEOTIDE SEQUENCE [LARGE SCALE GENOMIC DNA]</scope>
    <source>
        <strain evidence="7 8">YIM T102</strain>
    </source>
</reference>
<evidence type="ECO:0000313" key="7">
    <source>
        <dbReference type="EMBL" id="MBM9624699.1"/>
    </source>
</evidence>
<organism evidence="7 8">
    <name type="scientific">Streptomyces zhihengii</name>
    <dbReference type="NCBI Taxonomy" id="1818004"/>
    <lineage>
        <taxon>Bacteria</taxon>
        <taxon>Bacillati</taxon>
        <taxon>Actinomycetota</taxon>
        <taxon>Actinomycetes</taxon>
        <taxon>Kitasatosporales</taxon>
        <taxon>Streptomycetaceae</taxon>
        <taxon>Streptomyces</taxon>
    </lineage>
</organism>
<protein>
    <submittedName>
        <fullName evidence="7">Aminotransferase class V-fold PLP-dependent enzyme</fullName>
    </submittedName>
</protein>
<evidence type="ECO:0000256" key="5">
    <source>
        <dbReference type="ARBA" id="ARBA00038398"/>
    </source>
</evidence>
<geneLocation type="plasmid" evidence="7">
    <name>unnamed1</name>
</geneLocation>
<accession>A0ABS2V5I5</accession>
<evidence type="ECO:0000256" key="3">
    <source>
        <dbReference type="ARBA" id="ARBA00022679"/>
    </source>
</evidence>
<gene>
    <name evidence="7" type="ORF">JE024_39945</name>
</gene>
<evidence type="ECO:0000256" key="2">
    <source>
        <dbReference type="ARBA" id="ARBA00022576"/>
    </source>
</evidence>
<dbReference type="Proteomes" id="UP000664109">
    <property type="component" value="Unassembled WGS sequence"/>
</dbReference>
<dbReference type="PANTHER" id="PTHR30244:SF34">
    <property type="entry name" value="DTDP-4-AMINO-4,6-DIDEOXYGALACTOSE TRANSAMINASE"/>
    <property type="match status" value="1"/>
</dbReference>
<comment type="cofactor">
    <cofactor evidence="1">
        <name>pyridoxal 5'-phosphate</name>
        <dbReference type="ChEBI" id="CHEBI:597326"/>
    </cofactor>
</comment>
<keyword evidence="4 6" id="KW-0663">Pyridoxal phosphate</keyword>
<dbReference type="PANTHER" id="PTHR30244">
    <property type="entry name" value="TRANSAMINASE"/>
    <property type="match status" value="1"/>
</dbReference>
<keyword evidence="3" id="KW-0808">Transferase</keyword>
<dbReference type="InterPro" id="IPR000653">
    <property type="entry name" value="DegT/StrS_aminotransferase"/>
</dbReference>
<comment type="similarity">
    <text evidence="5">Belongs to the DegT/DnrJ/EryC1 family. L-glutamine:2-deoxy-scyllo-inosose/scyllo-inosose aminotransferase subfamily.</text>
</comment>
<sequence length="370" mass="39363">MPQHPAPVYQYSQLTADAQNALVGGGILSGQIATFNGELIPDLEARVAQLTGRAQALAVDSGSSALRMAMRGLEIRAGQEVIIPEIGWVSVGAAADMLGATVRVAPATESLTPTWAEIAPLIGPDTAAVVLVHLRGRPAPGTAEIAHHLTERGIPLIEDCAQAWGVDVEGRPAGGWGTLATFSTHSMKLIATGEGGLVVGDDPAMMALMRAIAGDTRQKTPRAVWRSKARMTELAAGLALPQVEHLPRLVEDLRALQREVHLQLAALPGLQLVPGSTDPAGNGSLVGVRAPDPDTAARISGALFHHGYRSWWPGPGDLHTAEAWPVQPERQITDHRTYFDIQIPWLPADAHKQWACTLTDLVQQSLESNR</sequence>
<proteinExistence type="inferred from homology"/>
<name>A0ABS2V5I5_9ACTN</name>
<dbReference type="RefSeq" id="WP_205378845.1">
    <property type="nucleotide sequence ID" value="NZ_JAFEJA010000003.1"/>
</dbReference>
<keyword evidence="2 7" id="KW-0032">Aminotransferase</keyword>
<dbReference type="SUPFAM" id="SSF53383">
    <property type="entry name" value="PLP-dependent transferases"/>
    <property type="match status" value="1"/>
</dbReference>
<dbReference type="InterPro" id="IPR015424">
    <property type="entry name" value="PyrdxlP-dep_Trfase"/>
</dbReference>
<keyword evidence="8" id="KW-1185">Reference proteome</keyword>
<dbReference type="GO" id="GO:0008483">
    <property type="term" value="F:transaminase activity"/>
    <property type="evidence" value="ECO:0007669"/>
    <property type="project" value="UniProtKB-KW"/>
</dbReference>
<dbReference type="Pfam" id="PF01041">
    <property type="entry name" value="DegT_DnrJ_EryC1"/>
    <property type="match status" value="1"/>
</dbReference>
<evidence type="ECO:0000256" key="6">
    <source>
        <dbReference type="RuleBase" id="RU004508"/>
    </source>
</evidence>